<keyword evidence="1" id="KW-0472">Membrane</keyword>
<feature type="transmembrane region" description="Helical" evidence="1">
    <location>
        <begin position="60"/>
        <end position="78"/>
    </location>
</feature>
<dbReference type="EMBL" id="BMIT01000007">
    <property type="protein sequence ID" value="GGE97009.1"/>
    <property type="molecule type" value="Genomic_DNA"/>
</dbReference>
<organism evidence="2 3">
    <name type="scientific">Pseudoalteromonas gelatinilytica</name>
    <dbReference type="NCBI Taxonomy" id="1703256"/>
    <lineage>
        <taxon>Bacteria</taxon>
        <taxon>Pseudomonadati</taxon>
        <taxon>Pseudomonadota</taxon>
        <taxon>Gammaproteobacteria</taxon>
        <taxon>Alteromonadales</taxon>
        <taxon>Pseudoalteromonadaceae</taxon>
        <taxon>Pseudoalteromonas</taxon>
    </lineage>
</organism>
<gene>
    <name evidence="2" type="ORF">GCM10008027_22530</name>
</gene>
<feature type="transmembrane region" description="Helical" evidence="1">
    <location>
        <begin position="136"/>
        <end position="155"/>
    </location>
</feature>
<keyword evidence="1" id="KW-1133">Transmembrane helix</keyword>
<protein>
    <recommendedName>
        <fullName evidence="4">Metal-dependent hydrolase</fullName>
    </recommendedName>
</protein>
<name>A0ABQ1TJN1_9GAMM</name>
<dbReference type="Proteomes" id="UP000638462">
    <property type="component" value="Unassembled WGS sequence"/>
</dbReference>
<dbReference type="InterPro" id="IPR007404">
    <property type="entry name" value="YdjM-like"/>
</dbReference>
<keyword evidence="1" id="KW-0812">Transmembrane</keyword>
<evidence type="ECO:0000313" key="2">
    <source>
        <dbReference type="EMBL" id="GGE97009.1"/>
    </source>
</evidence>
<accession>A0ABQ1TJN1</accession>
<sequence>MAPVTHLLFSWLSTVRLFNNRRERAIVTLAGVAPDLDGLGIIVDKFNGSSNYYFSFHHHLGHSLFAALIIATLAMLLSKVQKGKVFIASFLLVQAHILFDVIGSKSPDGFQWPIHYLSPVNDEFLLVWSGQWYLNSWQNILFTFCLVCLATYYAVTKKLTVFEIINDDLNNAAIRLIEKYK</sequence>
<feature type="transmembrane region" description="Helical" evidence="1">
    <location>
        <begin position="85"/>
        <end position="103"/>
    </location>
</feature>
<evidence type="ECO:0000256" key="1">
    <source>
        <dbReference type="SAM" id="Phobius"/>
    </source>
</evidence>
<evidence type="ECO:0000313" key="3">
    <source>
        <dbReference type="Proteomes" id="UP000638462"/>
    </source>
</evidence>
<evidence type="ECO:0008006" key="4">
    <source>
        <dbReference type="Google" id="ProtNLM"/>
    </source>
</evidence>
<dbReference type="Pfam" id="PF04307">
    <property type="entry name" value="YdjM"/>
    <property type="match status" value="1"/>
</dbReference>
<reference evidence="3" key="1">
    <citation type="journal article" date="2019" name="Int. J. Syst. Evol. Microbiol.">
        <title>The Global Catalogue of Microorganisms (GCM) 10K type strain sequencing project: providing services to taxonomists for standard genome sequencing and annotation.</title>
        <authorList>
            <consortium name="The Broad Institute Genomics Platform"/>
            <consortium name="The Broad Institute Genome Sequencing Center for Infectious Disease"/>
            <person name="Wu L."/>
            <person name="Ma J."/>
        </authorList>
    </citation>
    <scope>NUCLEOTIDE SEQUENCE [LARGE SCALE GENOMIC DNA]</scope>
    <source>
        <strain evidence="3">CGMCC 1.15394</strain>
    </source>
</reference>
<comment type="caution">
    <text evidence="2">The sequence shown here is derived from an EMBL/GenBank/DDBJ whole genome shotgun (WGS) entry which is preliminary data.</text>
</comment>
<proteinExistence type="predicted"/>
<keyword evidence="3" id="KW-1185">Reference proteome</keyword>
<dbReference type="RefSeq" id="WP_188729044.1">
    <property type="nucleotide sequence ID" value="NZ_BMIT01000007.1"/>
</dbReference>